<dbReference type="InterPro" id="IPR031872">
    <property type="entry name" value="NDC10_II"/>
</dbReference>
<accession>A0A9P3HJS2</accession>
<dbReference type="Proteomes" id="UP000827284">
    <property type="component" value="Unassembled WGS sequence"/>
</dbReference>
<sequence>MTLPLDDPTESCPSQRLLGQPRQHMMDMQQSESEGSTLPPQSISLPSMDMRTASTGKHNIEMPETGLPKRPRLESSCSSKEYWQNGETSCQEPRTTIRDPSLSAAMEDDDISDMVDTAISREQLRLFEQTQAEDRDVRKRSKIAEMRARLQGAGNHRSLSANSIAHYAPHLVDFEMFCDKEYEGNYSVEPEKVVAFLTKKIFTRRRIIVIKLREGYSGLIGVRGHDPKSNDPAEVTKAKEEEMEIRTEFGRAVEVDPGEDEPEPENIDDDPTGGTDTIDDSSPDGKFAPPRIQSSECDVSSECRYIIPMGKETVEAVLKALTFLWETQHQDLDHPNTSPKPRKSLLVQEARDSYYRRLVFGTVSPWPDRGVSCASRDEYTVADFLKMMVVLWKGFDTWDRRTPLIRDRMSINLRHQAFFRDDSLRIMALSDCFRQSIHTKFDGTTSKVHGLAFCLRAGKIQPNFKTDFAMVLRHKNYMRCGVGATAFYLFERFHLREEDVPNSNDISQWNKIKLVVGEDRTRDIDYSTQWRSMKGAFALCEIRSGCGTDSGSHCAALELQSMGLAIDHPARVGRWAHNNLQSYMSLLGFPGAFAMAGFHNERYRLARDCLTPPLELQRLVFPWIEDQCTEDNRAAWRKKCDEIMKDKPESISSVIEEIYNTVKAEQDEEEQQTEQAIKKYSNKDQRQSQKQTQEPKRRVASYSDIAKEGFLCLLVWLRRVILQDAVMFLRDGASNHLLEHPTFKHPLFREYSVSLEDAVASNLRTQLNADGAMDLSSTSQSSQSLQVEQGNHLATLLQAQQNFEEAVRTTVHVSVEQQFENLTQAIIPVIQEMLYANQQILQAGGKVAQLMECIVQATQLAIDRSTSAQRPAGLDTSPVAATMTQVPGTIPQELVQTSQTPGAPANPTPPTEPAVPGTLSLPRTTGVKSQKEYRFDENYPVAMAVQELQDEQGRCNEIVFQFI</sequence>
<feature type="region of interest" description="Disordered" evidence="1">
    <location>
        <begin position="1"/>
        <end position="77"/>
    </location>
</feature>
<reference evidence="3" key="2">
    <citation type="journal article" date="2022" name="Microbiol. Resour. Announc.">
        <title>Whole-Genome Sequence of Entomortierella parvispora E1425, a Mucoromycotan Fungus Associated with Burkholderiaceae-Related Endosymbiotic Bacteria.</title>
        <authorList>
            <person name="Herlambang A."/>
            <person name="Guo Y."/>
            <person name="Takashima Y."/>
            <person name="Narisawa K."/>
            <person name="Ohta H."/>
            <person name="Nishizawa T."/>
        </authorList>
    </citation>
    <scope>NUCLEOTIDE SEQUENCE</scope>
    <source>
        <strain evidence="3">E1425</strain>
    </source>
</reference>
<feature type="region of interest" description="Disordered" evidence="1">
    <location>
        <begin position="664"/>
        <end position="699"/>
    </location>
</feature>
<feature type="compositionally biased region" description="Pro residues" evidence="1">
    <location>
        <begin position="904"/>
        <end position="913"/>
    </location>
</feature>
<comment type="caution">
    <text evidence="3">The sequence shown here is derived from an EMBL/GenBank/DDBJ whole genome shotgun (WGS) entry which is preliminary data.</text>
</comment>
<dbReference type="AlphaFoldDB" id="A0A9P3HJS2"/>
<dbReference type="OrthoDB" id="2432959at2759"/>
<evidence type="ECO:0000313" key="4">
    <source>
        <dbReference type="Proteomes" id="UP000827284"/>
    </source>
</evidence>
<feature type="region of interest" description="Disordered" evidence="1">
    <location>
        <begin position="248"/>
        <end position="295"/>
    </location>
</feature>
<dbReference type="Pfam" id="PF16787">
    <property type="entry name" value="NDC10_II"/>
    <property type="match status" value="1"/>
</dbReference>
<dbReference type="Gene3D" id="1.10.443.20">
    <property type="entry name" value="Centromere DNA-binding protein complex CBF3 subunit, domain 2"/>
    <property type="match status" value="1"/>
</dbReference>
<proteinExistence type="predicted"/>
<evidence type="ECO:0000256" key="1">
    <source>
        <dbReference type="SAM" id="MobiDB-lite"/>
    </source>
</evidence>
<evidence type="ECO:0000313" key="3">
    <source>
        <dbReference type="EMBL" id="GJJ77567.1"/>
    </source>
</evidence>
<protein>
    <recommendedName>
        <fullName evidence="2">Ndc10 domain-containing protein</fullName>
    </recommendedName>
</protein>
<reference evidence="3" key="1">
    <citation type="submission" date="2021-11" db="EMBL/GenBank/DDBJ databases">
        <authorList>
            <person name="Herlambang A."/>
            <person name="Guo Y."/>
            <person name="Takashima Y."/>
            <person name="Nishizawa T."/>
        </authorList>
    </citation>
    <scope>NUCLEOTIDE SEQUENCE</scope>
    <source>
        <strain evidence="3">E1425</strain>
    </source>
</reference>
<feature type="region of interest" description="Disordered" evidence="1">
    <location>
        <begin position="897"/>
        <end position="930"/>
    </location>
</feature>
<dbReference type="EMBL" id="BQFW01000013">
    <property type="protein sequence ID" value="GJJ77567.1"/>
    <property type="molecule type" value="Genomic_DNA"/>
</dbReference>
<dbReference type="GO" id="GO:0003677">
    <property type="term" value="F:DNA binding"/>
    <property type="evidence" value="ECO:0007669"/>
    <property type="project" value="InterPro"/>
</dbReference>
<evidence type="ECO:0000259" key="2">
    <source>
        <dbReference type="Pfam" id="PF16787"/>
    </source>
</evidence>
<keyword evidence="4" id="KW-1185">Reference proteome</keyword>
<dbReference type="InterPro" id="IPR038279">
    <property type="entry name" value="Ndc10_dom2_sf"/>
</dbReference>
<feature type="region of interest" description="Disordered" evidence="1">
    <location>
        <begin position="223"/>
        <end position="242"/>
    </location>
</feature>
<name>A0A9P3HJS2_9FUNG</name>
<organism evidence="3 4">
    <name type="scientific">Entomortierella parvispora</name>
    <dbReference type="NCBI Taxonomy" id="205924"/>
    <lineage>
        <taxon>Eukaryota</taxon>
        <taxon>Fungi</taxon>
        <taxon>Fungi incertae sedis</taxon>
        <taxon>Mucoromycota</taxon>
        <taxon>Mortierellomycotina</taxon>
        <taxon>Mortierellomycetes</taxon>
        <taxon>Mortierellales</taxon>
        <taxon>Mortierellaceae</taxon>
        <taxon>Entomortierella</taxon>
    </lineage>
</organism>
<feature type="compositionally biased region" description="Basic and acidic residues" evidence="1">
    <location>
        <begin position="681"/>
        <end position="697"/>
    </location>
</feature>
<feature type="compositionally biased region" description="Polar residues" evidence="1">
    <location>
        <begin position="28"/>
        <end position="45"/>
    </location>
</feature>
<gene>
    <name evidence="3" type="ORF">EMPS_09926</name>
</gene>
<feature type="domain" description="Ndc10" evidence="2">
    <location>
        <begin position="456"/>
        <end position="748"/>
    </location>
</feature>
<feature type="compositionally biased region" description="Acidic residues" evidence="1">
    <location>
        <begin position="256"/>
        <end position="282"/>
    </location>
</feature>